<organism evidence="1">
    <name type="scientific">marine sediment metagenome</name>
    <dbReference type="NCBI Taxonomy" id="412755"/>
    <lineage>
        <taxon>unclassified sequences</taxon>
        <taxon>metagenomes</taxon>
        <taxon>ecological metagenomes</taxon>
    </lineage>
</organism>
<reference evidence="1" key="1">
    <citation type="journal article" date="2015" name="Nature">
        <title>Complex archaea that bridge the gap between prokaryotes and eukaryotes.</title>
        <authorList>
            <person name="Spang A."/>
            <person name="Saw J.H."/>
            <person name="Jorgensen S.L."/>
            <person name="Zaremba-Niedzwiedzka K."/>
            <person name="Martijn J."/>
            <person name="Lind A.E."/>
            <person name="van Eijk R."/>
            <person name="Schleper C."/>
            <person name="Guy L."/>
            <person name="Ettema T.J."/>
        </authorList>
    </citation>
    <scope>NUCLEOTIDE SEQUENCE</scope>
</reference>
<dbReference type="EMBL" id="LAZR01007608">
    <property type="protein sequence ID" value="KKM84150.1"/>
    <property type="molecule type" value="Genomic_DNA"/>
</dbReference>
<comment type="caution">
    <text evidence="1">The sequence shown here is derived from an EMBL/GenBank/DDBJ whole genome shotgun (WGS) entry which is preliminary data.</text>
</comment>
<evidence type="ECO:0000313" key="1">
    <source>
        <dbReference type="EMBL" id="KKM84150.1"/>
    </source>
</evidence>
<name>A0A0F9N5V6_9ZZZZ</name>
<protein>
    <submittedName>
        <fullName evidence="1">Uncharacterized protein</fullName>
    </submittedName>
</protein>
<proteinExistence type="predicted"/>
<accession>A0A0F9N5V6</accession>
<sequence>MAFPIGLITRIVKPVLGLVISKDPTGQDSTLAKNWRPYTAAIFVLLLVLSIFTDISLSDSELTAIGAVLVVMVGGRSYEKKIKKALEAIGEID</sequence>
<dbReference type="AlphaFoldDB" id="A0A0F9N5V6"/>
<gene>
    <name evidence="1" type="ORF">LCGC14_1302110</name>
</gene>